<protein>
    <submittedName>
        <fullName evidence="1">Uncharacterized protein</fullName>
    </submittedName>
</protein>
<keyword evidence="2" id="KW-1185">Reference proteome</keyword>
<name>A0ABY8J6U2_9BRAD</name>
<evidence type="ECO:0000313" key="2">
    <source>
        <dbReference type="Proteomes" id="UP001221546"/>
    </source>
</evidence>
<evidence type="ECO:0000313" key="1">
    <source>
        <dbReference type="EMBL" id="WFU61270.1"/>
    </source>
</evidence>
<accession>A0ABY8J6U2</accession>
<organism evidence="1 2">
    <name type="scientific">Bradyrhizobium brasilense</name>
    <dbReference type="NCBI Taxonomy" id="1419277"/>
    <lineage>
        <taxon>Bacteria</taxon>
        <taxon>Pseudomonadati</taxon>
        <taxon>Pseudomonadota</taxon>
        <taxon>Alphaproteobacteria</taxon>
        <taxon>Hyphomicrobiales</taxon>
        <taxon>Nitrobacteraceae</taxon>
        <taxon>Bradyrhizobium</taxon>
    </lineage>
</organism>
<dbReference type="EMBL" id="CP121646">
    <property type="protein sequence ID" value="WFU61270.1"/>
    <property type="molecule type" value="Genomic_DNA"/>
</dbReference>
<gene>
    <name evidence="1" type="ORF">QA636_27625</name>
</gene>
<dbReference type="RefSeq" id="WP_310884862.1">
    <property type="nucleotide sequence ID" value="NZ_CP121646.1"/>
</dbReference>
<sequence length="103" mass="11579">MVDVASCGLSSLDWVDIIPLLKRSYRNVVCVDYAIPELISLEAEFQDECSTDRVSMDGLKACDRWEVASDELLSTVPIVSYEQRATLYTAYVRELIDELLAAL</sequence>
<dbReference type="Proteomes" id="UP001221546">
    <property type="component" value="Chromosome"/>
</dbReference>
<proteinExistence type="predicted"/>
<reference evidence="1 2" key="1">
    <citation type="submission" date="2023-04" db="EMBL/GenBank/DDBJ databases">
        <title>Australian commercial rhizobial inoculants.</title>
        <authorList>
            <person name="Kohlmeier M.G."/>
            <person name="O'Hara G.W."/>
            <person name="Colombi E."/>
            <person name="Ramsay J.P."/>
            <person name="Terpolilli J."/>
        </authorList>
    </citation>
    <scope>NUCLEOTIDE SEQUENCE [LARGE SCALE GENOMIC DNA]</scope>
    <source>
        <strain evidence="1 2">CB627</strain>
    </source>
</reference>